<protein>
    <submittedName>
        <fullName evidence="2">Putative Methyl-accepting chemotaxis sensory transducer</fullName>
    </submittedName>
</protein>
<proteinExistence type="predicted"/>
<accession>A0A6S6XYR5</accession>
<reference evidence="2 3" key="1">
    <citation type="submission" date="2020-03" db="EMBL/GenBank/DDBJ databases">
        <authorList>
            <consortium name="Genoscope - CEA"/>
            <person name="William W."/>
        </authorList>
    </citation>
    <scope>NUCLEOTIDE SEQUENCE [LARGE SCALE GENOMIC DNA]</scope>
    <source>
        <strain evidence="3">DSM 16959</strain>
    </source>
</reference>
<evidence type="ECO:0000313" key="2">
    <source>
        <dbReference type="EMBL" id="CAB1368019.1"/>
    </source>
</evidence>
<dbReference type="SUPFAM" id="SSF58104">
    <property type="entry name" value="Methyl-accepting chemotaxis protein (MCP) signaling domain"/>
    <property type="match status" value="1"/>
</dbReference>
<dbReference type="Gene3D" id="1.20.120.30">
    <property type="entry name" value="Aspartate receptor, ligand-binding domain"/>
    <property type="match status" value="1"/>
</dbReference>
<dbReference type="InterPro" id="IPR004089">
    <property type="entry name" value="MCPsignal_dom"/>
</dbReference>
<organism evidence="2 3">
    <name type="scientific">Denitratisoma oestradiolicum</name>
    <dbReference type="NCBI Taxonomy" id="311182"/>
    <lineage>
        <taxon>Bacteria</taxon>
        <taxon>Pseudomonadati</taxon>
        <taxon>Pseudomonadota</taxon>
        <taxon>Betaproteobacteria</taxon>
        <taxon>Nitrosomonadales</taxon>
        <taxon>Sterolibacteriaceae</taxon>
        <taxon>Denitratisoma</taxon>
    </lineage>
</organism>
<dbReference type="PANTHER" id="PTHR32089">
    <property type="entry name" value="METHYL-ACCEPTING CHEMOTAXIS PROTEIN MCPB"/>
    <property type="match status" value="1"/>
</dbReference>
<dbReference type="SMART" id="SM00283">
    <property type="entry name" value="MA"/>
    <property type="match status" value="1"/>
</dbReference>
<dbReference type="PROSITE" id="PS50111">
    <property type="entry name" value="CHEMOTAXIS_TRANSDUC_2"/>
    <property type="match status" value="1"/>
</dbReference>
<sequence length="373" mass="40280">MFGLFSAHQPKHQDIDIAMLQERIARLEADLAEARAGQASTQATLEKERTACAWYRTVADHLGGLEDMLTVIQRCSSDISEHLQTEKRALQEDTMASGYGEESTAAFASGVKTMTRNSESIGADITRLGQQTGAVDGILTVIKDIANQTNLLALNAAIEAARAGEAGRGFAVVADEVRKLAEKSAIAAKDIGNILNEIRGGIDSANSNVQQMSESGQELAGFGGNVSQSLTTLEQSLDKTSNVITGSAHKAWILLIKLDHAMFRLGIYRQLLSADGNKHCVSHTECRMGQWYYANTAELGHSSAFRAIEAPHTRFHECGSRLFAALKNRDIGQASSILDAMDKASQEVFHALEVFSDNPSEARPAKGNSVELF</sequence>
<keyword evidence="3" id="KW-1185">Reference proteome</keyword>
<dbReference type="KEGG" id="doe:DENOEST_0854"/>
<dbReference type="RefSeq" id="WP_145771612.1">
    <property type="nucleotide sequence ID" value="NZ_LR778301.1"/>
</dbReference>
<dbReference type="Proteomes" id="UP000515733">
    <property type="component" value="Chromosome"/>
</dbReference>
<dbReference type="PANTHER" id="PTHR32089:SF112">
    <property type="entry name" value="LYSOZYME-LIKE PROTEIN-RELATED"/>
    <property type="match status" value="1"/>
</dbReference>
<dbReference type="Pfam" id="PF00015">
    <property type="entry name" value="MCPsignal"/>
    <property type="match status" value="1"/>
</dbReference>
<gene>
    <name evidence="2" type="ORF">DENOEST_0854</name>
</gene>
<dbReference type="GO" id="GO:0016020">
    <property type="term" value="C:membrane"/>
    <property type="evidence" value="ECO:0007669"/>
    <property type="project" value="InterPro"/>
</dbReference>
<dbReference type="AlphaFoldDB" id="A0A6S6XYR5"/>
<name>A0A6S6XYR5_9PROT</name>
<dbReference type="InterPro" id="IPR025991">
    <property type="entry name" value="Chemoreceptor_zinc-bind_dom"/>
</dbReference>
<evidence type="ECO:0000313" key="3">
    <source>
        <dbReference type="Proteomes" id="UP000515733"/>
    </source>
</evidence>
<dbReference type="GO" id="GO:0007165">
    <property type="term" value="P:signal transduction"/>
    <property type="evidence" value="ECO:0007669"/>
    <property type="project" value="UniProtKB-KW"/>
</dbReference>
<dbReference type="OrthoDB" id="9808588at2"/>
<dbReference type="Gene3D" id="1.10.287.950">
    <property type="entry name" value="Methyl-accepting chemotaxis protein"/>
    <property type="match status" value="1"/>
</dbReference>
<dbReference type="EMBL" id="LR778301">
    <property type="protein sequence ID" value="CAB1368019.1"/>
    <property type="molecule type" value="Genomic_DNA"/>
</dbReference>
<dbReference type="Pfam" id="PF13682">
    <property type="entry name" value="CZB"/>
    <property type="match status" value="1"/>
</dbReference>
<evidence type="ECO:0000256" key="1">
    <source>
        <dbReference type="ARBA" id="ARBA00023224"/>
    </source>
</evidence>
<keyword evidence="1" id="KW-0807">Transducer</keyword>